<evidence type="ECO:0000259" key="1">
    <source>
        <dbReference type="Pfam" id="PF05707"/>
    </source>
</evidence>
<dbReference type="InterPro" id="IPR008571">
    <property type="entry name" value="HerA-like"/>
</dbReference>
<dbReference type="EMBL" id="LAZR01054213">
    <property type="protein sequence ID" value="KKK79032.1"/>
    <property type="molecule type" value="Genomic_DNA"/>
</dbReference>
<name>A0A0F8YC54_9ZZZZ</name>
<organism evidence="2">
    <name type="scientific">marine sediment metagenome</name>
    <dbReference type="NCBI Taxonomy" id="412755"/>
    <lineage>
        <taxon>unclassified sequences</taxon>
        <taxon>metagenomes</taxon>
        <taxon>ecological metagenomes</taxon>
    </lineage>
</organism>
<dbReference type="InterPro" id="IPR027417">
    <property type="entry name" value="P-loop_NTPase"/>
</dbReference>
<proteinExistence type="predicted"/>
<dbReference type="SUPFAM" id="SSF52540">
    <property type="entry name" value="P-loop containing nucleoside triphosphate hydrolases"/>
    <property type="match status" value="1"/>
</dbReference>
<dbReference type="PANTHER" id="PTHR42957:SF1">
    <property type="entry name" value="HELICASE MJ1565-RELATED"/>
    <property type="match status" value="1"/>
</dbReference>
<sequence>MLFSLQGKGEAESYTLGVIAEELSNLPKETSQNIASLIFDTMGIYWTMKFENEKDKELLYEWDLRTKNLPVKIFVPSGHYDSYVDKGIPVDEKFLLDVTEMDAEDWIITFGLDIIHPISILIERTISDLKDQGNYGIEKIIATLEIDKRTSNEIKNAAIGLFEATSTWGVFAEKKEDATKVSDLISGGKTSILDLSVYNSVGAFNVRAMVISLISRKIFNQRMSARKKEEVESISKGLDLSNMQEKKENPLVWIFIDEAHEFLPLNKKTIATDALIQLLREGRQPGISLVLATQQPGQIHRDVMTQSDIVISHKVTSQSDLTALNYIMQSYLIESINNYMNNLPSIKGSAIILDDNSERIYPMRVRPRFTWHGGEAPTAIKAEKSL</sequence>
<dbReference type="Pfam" id="PF05707">
    <property type="entry name" value="Zot"/>
    <property type="match status" value="1"/>
</dbReference>
<protein>
    <recommendedName>
        <fullName evidence="1">Zona occludens toxin N-terminal domain-containing protein</fullName>
    </recommendedName>
</protein>
<evidence type="ECO:0000313" key="2">
    <source>
        <dbReference type="EMBL" id="KKK79032.1"/>
    </source>
</evidence>
<accession>A0A0F8YC54</accession>
<feature type="domain" description="Zona occludens toxin N-terminal" evidence="1">
    <location>
        <begin position="235"/>
        <end position="314"/>
    </location>
</feature>
<dbReference type="Gene3D" id="3.40.50.300">
    <property type="entry name" value="P-loop containing nucleotide triphosphate hydrolases"/>
    <property type="match status" value="1"/>
</dbReference>
<dbReference type="InterPro" id="IPR008900">
    <property type="entry name" value="Zot_N"/>
</dbReference>
<dbReference type="AlphaFoldDB" id="A0A0F8YC54"/>
<gene>
    <name evidence="2" type="ORF">LCGC14_2837590</name>
</gene>
<reference evidence="2" key="1">
    <citation type="journal article" date="2015" name="Nature">
        <title>Complex archaea that bridge the gap between prokaryotes and eukaryotes.</title>
        <authorList>
            <person name="Spang A."/>
            <person name="Saw J.H."/>
            <person name="Jorgensen S.L."/>
            <person name="Zaremba-Niedzwiedzka K."/>
            <person name="Martijn J."/>
            <person name="Lind A.E."/>
            <person name="van Eijk R."/>
            <person name="Schleper C."/>
            <person name="Guy L."/>
            <person name="Ettema T.J."/>
        </authorList>
    </citation>
    <scope>NUCLEOTIDE SEQUENCE</scope>
</reference>
<comment type="caution">
    <text evidence="2">The sequence shown here is derived from an EMBL/GenBank/DDBJ whole genome shotgun (WGS) entry which is preliminary data.</text>
</comment>
<dbReference type="PANTHER" id="PTHR42957">
    <property type="entry name" value="HELICASE MJ1565-RELATED"/>
    <property type="match status" value="1"/>
</dbReference>